<gene>
    <name evidence="2" type="ORF">KMW28_06045</name>
</gene>
<evidence type="ECO:0000313" key="2">
    <source>
        <dbReference type="EMBL" id="QWG03139.1"/>
    </source>
</evidence>
<keyword evidence="3" id="KW-1185">Reference proteome</keyword>
<name>A0AAX1N6P6_9BACT</name>
<evidence type="ECO:0000313" key="3">
    <source>
        <dbReference type="Proteomes" id="UP000678679"/>
    </source>
</evidence>
<accession>A0AAX1N6P6</accession>
<dbReference type="AlphaFoldDB" id="A0AAX1N6P6"/>
<sequence>MDKGEYTGIIGNSEETSTDWKTVMKEIASDQDSYIEAKKKANRKKEKKKAMKAKKK</sequence>
<dbReference type="Proteomes" id="UP000678679">
    <property type="component" value="Chromosome 1"/>
</dbReference>
<feature type="compositionally biased region" description="Basic residues" evidence="1">
    <location>
        <begin position="40"/>
        <end position="56"/>
    </location>
</feature>
<feature type="region of interest" description="Disordered" evidence="1">
    <location>
        <begin position="36"/>
        <end position="56"/>
    </location>
</feature>
<protein>
    <submittedName>
        <fullName evidence="2">Uncharacterized protein</fullName>
    </submittedName>
</protein>
<dbReference type="KEGG" id="fya:KMW28_06045"/>
<evidence type="ECO:0000256" key="1">
    <source>
        <dbReference type="SAM" id="MobiDB-lite"/>
    </source>
</evidence>
<organism evidence="2 3">
    <name type="scientific">Flammeovirga yaeyamensis</name>
    <dbReference type="NCBI Taxonomy" id="367791"/>
    <lineage>
        <taxon>Bacteria</taxon>
        <taxon>Pseudomonadati</taxon>
        <taxon>Bacteroidota</taxon>
        <taxon>Cytophagia</taxon>
        <taxon>Cytophagales</taxon>
        <taxon>Flammeovirgaceae</taxon>
        <taxon>Flammeovirga</taxon>
    </lineage>
</organism>
<dbReference type="EMBL" id="CP076132">
    <property type="protein sequence ID" value="QWG03139.1"/>
    <property type="molecule type" value="Genomic_DNA"/>
</dbReference>
<proteinExistence type="predicted"/>
<reference evidence="2 3" key="1">
    <citation type="submission" date="2021-05" db="EMBL/GenBank/DDBJ databases">
        <title>Comparative genomic studies on the polysaccharide-degrading batcterial strains of the Flammeovirga genus.</title>
        <authorList>
            <person name="Zewei F."/>
            <person name="Zheng Z."/>
            <person name="Yu L."/>
            <person name="Ruyue G."/>
            <person name="Yanhong M."/>
            <person name="Yuanyuan C."/>
            <person name="Jingyan G."/>
            <person name="Wenjun H."/>
        </authorList>
    </citation>
    <scope>NUCLEOTIDE SEQUENCE [LARGE SCALE GENOMIC DNA]</scope>
    <source>
        <strain evidence="2 3">NBRC:100898</strain>
    </source>
</reference>
<dbReference type="RefSeq" id="WP_169664171.1">
    <property type="nucleotide sequence ID" value="NZ_CP076132.1"/>
</dbReference>